<accession>A0A7N1A9J4</accession>
<evidence type="ECO:0000313" key="5">
    <source>
        <dbReference type="Proteomes" id="UP000594263"/>
    </source>
</evidence>
<feature type="chain" id="PRO_5029582606" evidence="3">
    <location>
        <begin position="26"/>
        <end position="201"/>
    </location>
</feature>
<dbReference type="PANTHER" id="PTHR35107">
    <property type="entry name" value="EXPRESSED PROTEIN"/>
    <property type="match status" value="1"/>
</dbReference>
<name>A0A7N1A9J4_KALFE</name>
<feature type="signal peptide" evidence="3">
    <location>
        <begin position="1"/>
        <end position="25"/>
    </location>
</feature>
<dbReference type="AlphaFoldDB" id="A0A7N1A9J4"/>
<protein>
    <submittedName>
        <fullName evidence="4">Uncharacterized protein</fullName>
    </submittedName>
</protein>
<dbReference type="EnsemblPlants" id="Kaladp0964s0007.1.v1.1">
    <property type="protein sequence ID" value="Kaladp0964s0007.1.v1.1.CDS.1"/>
    <property type="gene ID" value="Kaladp0964s0007.v1.1"/>
</dbReference>
<dbReference type="Gramene" id="Kaladp0964s0007.1.v1.1">
    <property type="protein sequence ID" value="Kaladp0964s0007.1.v1.1.CDS.1"/>
    <property type="gene ID" value="Kaladp0964s0007.v1.1"/>
</dbReference>
<keyword evidence="2" id="KW-0812">Transmembrane</keyword>
<reference evidence="4" key="1">
    <citation type="submission" date="2021-01" db="UniProtKB">
        <authorList>
            <consortium name="EnsemblPlants"/>
        </authorList>
    </citation>
    <scope>IDENTIFICATION</scope>
</reference>
<evidence type="ECO:0000256" key="2">
    <source>
        <dbReference type="SAM" id="Phobius"/>
    </source>
</evidence>
<organism evidence="4 5">
    <name type="scientific">Kalanchoe fedtschenkoi</name>
    <name type="common">Lavender scallops</name>
    <name type="synonym">South American air plant</name>
    <dbReference type="NCBI Taxonomy" id="63787"/>
    <lineage>
        <taxon>Eukaryota</taxon>
        <taxon>Viridiplantae</taxon>
        <taxon>Streptophyta</taxon>
        <taxon>Embryophyta</taxon>
        <taxon>Tracheophyta</taxon>
        <taxon>Spermatophyta</taxon>
        <taxon>Magnoliopsida</taxon>
        <taxon>eudicotyledons</taxon>
        <taxon>Gunneridae</taxon>
        <taxon>Pentapetalae</taxon>
        <taxon>Saxifragales</taxon>
        <taxon>Crassulaceae</taxon>
        <taxon>Kalanchoe</taxon>
    </lineage>
</organism>
<dbReference type="Proteomes" id="UP000594263">
    <property type="component" value="Unplaced"/>
</dbReference>
<keyword evidence="2" id="KW-1133">Transmembrane helix</keyword>
<keyword evidence="2" id="KW-0472">Membrane</keyword>
<feature type="transmembrane region" description="Helical" evidence="2">
    <location>
        <begin position="127"/>
        <end position="152"/>
    </location>
</feature>
<keyword evidence="3" id="KW-0732">Signal</keyword>
<proteinExistence type="predicted"/>
<feature type="region of interest" description="Disordered" evidence="1">
    <location>
        <begin position="161"/>
        <end position="182"/>
    </location>
</feature>
<sequence length="201" mass="22225">MAIRVRSTILLAALFLGFLSAPATARPCKTLFITFSIEPVRVRRTNPNFLFIDPAEDRPAAIRLPGPEVSSDGGLLIIDRFNFDIDRPNFPRGPGRVDEQPPSFLGLFPLPREGLDFDSLFDRTKDVLSVVVALLFGFGCGALTAATMYFAWILVVGRREDDDDDEEREGFYSDYDDVPSPKKGGYVKIAQAAPAQVKEVP</sequence>
<evidence type="ECO:0000256" key="1">
    <source>
        <dbReference type="SAM" id="MobiDB-lite"/>
    </source>
</evidence>
<dbReference type="PANTHER" id="PTHR35107:SF2">
    <property type="entry name" value="EXPRESSED PROTEIN"/>
    <property type="match status" value="1"/>
</dbReference>
<evidence type="ECO:0000256" key="3">
    <source>
        <dbReference type="SAM" id="SignalP"/>
    </source>
</evidence>
<evidence type="ECO:0000313" key="4">
    <source>
        <dbReference type="EnsemblPlants" id="Kaladp0964s0007.1.v1.1.CDS.1"/>
    </source>
</evidence>
<keyword evidence="5" id="KW-1185">Reference proteome</keyword>